<evidence type="ECO:0000259" key="2">
    <source>
        <dbReference type="Pfam" id="PF24883"/>
    </source>
</evidence>
<proteinExistence type="predicted"/>
<dbReference type="Gene3D" id="3.40.50.300">
    <property type="entry name" value="P-loop containing nucleotide triphosphate hydrolases"/>
    <property type="match status" value="1"/>
</dbReference>
<evidence type="ECO:0000256" key="1">
    <source>
        <dbReference type="ARBA" id="ARBA00022737"/>
    </source>
</evidence>
<dbReference type="PANTHER" id="PTHR10039">
    <property type="entry name" value="AMELOGENIN"/>
    <property type="match status" value="1"/>
</dbReference>
<keyword evidence="4" id="KW-1185">Reference proteome</keyword>
<feature type="domain" description="Nephrocystin 3-like N-terminal" evidence="2">
    <location>
        <begin position="91"/>
        <end position="244"/>
    </location>
</feature>
<dbReference type="InterPro" id="IPR056884">
    <property type="entry name" value="NPHP3-like_N"/>
</dbReference>
<organism evidence="3 4">
    <name type="scientific">Athelia psychrophila</name>
    <dbReference type="NCBI Taxonomy" id="1759441"/>
    <lineage>
        <taxon>Eukaryota</taxon>
        <taxon>Fungi</taxon>
        <taxon>Dikarya</taxon>
        <taxon>Basidiomycota</taxon>
        <taxon>Agaricomycotina</taxon>
        <taxon>Agaricomycetes</taxon>
        <taxon>Agaricomycetidae</taxon>
        <taxon>Atheliales</taxon>
        <taxon>Atheliaceae</taxon>
        <taxon>Athelia</taxon>
    </lineage>
</organism>
<sequence>MGASTAVTVAGMAQSLITLRGQFDTSLSVQIAIVCFRIQTDVTTILVNQTLDKLGSSGVPLARRSLGQCIPGTRRVVIDEILAWALHPAKGDNSNVFFLHGVAGIGKSAVAAAIATHLSKMDRLGAFVSFDRAPPGQNQPHTAVKVLALQIAAFDERLMAFIVDIINDRKKAPVLDALLPEQFERLIVKPLTSMPTLPGDGAIVIVLDGLYECGQPGEWASVLDLLVGQTESLPSNIRFIITSRTVNGVHKALTSTALHPRIKIRELRSSSHADLSAYFTFRMEQIRCKNEHLQGDWPGRAAIVELAARAFGFFPWAVNASNYVDAYCPPEQLKSLLLQPLRSISELNRPLDELYKAALNSAGDWNDTYFVKDFRAIMGA</sequence>
<keyword evidence="1" id="KW-0677">Repeat</keyword>
<dbReference type="STRING" id="436010.A0A166QHE2"/>
<dbReference type="Pfam" id="PF24883">
    <property type="entry name" value="NPHP3_N"/>
    <property type="match status" value="1"/>
</dbReference>
<dbReference type="EMBL" id="KV417510">
    <property type="protein sequence ID" value="KZP27146.1"/>
    <property type="molecule type" value="Genomic_DNA"/>
</dbReference>
<dbReference type="OrthoDB" id="5967843at2759"/>
<feature type="non-terminal residue" evidence="3">
    <location>
        <position position="380"/>
    </location>
</feature>
<dbReference type="InterPro" id="IPR027417">
    <property type="entry name" value="P-loop_NTPase"/>
</dbReference>
<name>A0A166QHE2_9AGAM</name>
<gene>
    <name evidence="3" type="ORF">FIBSPDRAFT_320119</name>
</gene>
<protein>
    <recommendedName>
        <fullName evidence="2">Nephrocystin 3-like N-terminal domain-containing protein</fullName>
    </recommendedName>
</protein>
<reference evidence="3 4" key="1">
    <citation type="journal article" date="2016" name="Mol. Biol. Evol.">
        <title>Comparative Genomics of Early-Diverging Mushroom-Forming Fungi Provides Insights into the Origins of Lignocellulose Decay Capabilities.</title>
        <authorList>
            <person name="Nagy L.G."/>
            <person name="Riley R."/>
            <person name="Tritt A."/>
            <person name="Adam C."/>
            <person name="Daum C."/>
            <person name="Floudas D."/>
            <person name="Sun H."/>
            <person name="Yadav J.S."/>
            <person name="Pangilinan J."/>
            <person name="Larsson K.H."/>
            <person name="Matsuura K."/>
            <person name="Barry K."/>
            <person name="Labutti K."/>
            <person name="Kuo R."/>
            <person name="Ohm R.A."/>
            <person name="Bhattacharya S.S."/>
            <person name="Shirouzu T."/>
            <person name="Yoshinaga Y."/>
            <person name="Martin F.M."/>
            <person name="Grigoriev I.V."/>
            <person name="Hibbett D.S."/>
        </authorList>
    </citation>
    <scope>NUCLEOTIDE SEQUENCE [LARGE SCALE GENOMIC DNA]</scope>
    <source>
        <strain evidence="3 4">CBS 109695</strain>
    </source>
</reference>
<evidence type="ECO:0000313" key="3">
    <source>
        <dbReference type="EMBL" id="KZP27146.1"/>
    </source>
</evidence>
<dbReference type="Proteomes" id="UP000076532">
    <property type="component" value="Unassembled WGS sequence"/>
</dbReference>
<dbReference type="AlphaFoldDB" id="A0A166QHE2"/>
<accession>A0A166QHE2</accession>
<evidence type="ECO:0000313" key="4">
    <source>
        <dbReference type="Proteomes" id="UP000076532"/>
    </source>
</evidence>
<dbReference type="SUPFAM" id="SSF52540">
    <property type="entry name" value="P-loop containing nucleoside triphosphate hydrolases"/>
    <property type="match status" value="1"/>
</dbReference>